<dbReference type="Proteomes" id="UP001180481">
    <property type="component" value="Chromosome"/>
</dbReference>
<protein>
    <recommendedName>
        <fullName evidence="3">Lipoprotein</fullName>
    </recommendedName>
</protein>
<gene>
    <name evidence="1" type="ORF">RF683_07270</name>
</gene>
<sequence length="204" mass="24190">MSKIFKLLLFCFLYFLNACKNDSEIKKTNENLKSIKVDSLKFSNDDEFRDITIAFFNWYKLNNNKLGKIKFLKGGYINENDSIAYYIDENEVNKYVKEFDKTGYVSHSYIENLKNHLLSVGKDLKEEKIYDGVVGGLDYDLITKSQDDEEIFSTISTIKLIGQKIISKDDVENYYELRKNTLFLKISYTFEDKWKIENYDFEYK</sequence>
<evidence type="ECO:0000313" key="1">
    <source>
        <dbReference type="EMBL" id="WMW77290.1"/>
    </source>
</evidence>
<evidence type="ECO:0008006" key="3">
    <source>
        <dbReference type="Google" id="ProtNLM"/>
    </source>
</evidence>
<reference evidence="1" key="1">
    <citation type="submission" date="2023-09" db="EMBL/GenBank/DDBJ databases">
        <title>Flavobacterium sp. 20NA77.7 isolated from freshwater.</title>
        <authorList>
            <person name="Le V."/>
            <person name="Ko S.-R."/>
            <person name="Ahn C.-Y."/>
            <person name="Oh H.-M."/>
        </authorList>
    </citation>
    <scope>NUCLEOTIDE SEQUENCE</scope>
    <source>
        <strain evidence="1">20NA77.7</strain>
    </source>
</reference>
<dbReference type="RefSeq" id="WP_309531667.1">
    <property type="nucleotide sequence ID" value="NZ_CP133721.1"/>
</dbReference>
<proteinExistence type="predicted"/>
<name>A0ABY9RAC8_9FLAO</name>
<evidence type="ECO:0000313" key="2">
    <source>
        <dbReference type="Proteomes" id="UP001180481"/>
    </source>
</evidence>
<organism evidence="1 2">
    <name type="scientific">Flavobacterium nakdongensis</name>
    <dbReference type="NCBI Taxonomy" id="3073563"/>
    <lineage>
        <taxon>Bacteria</taxon>
        <taxon>Pseudomonadati</taxon>
        <taxon>Bacteroidota</taxon>
        <taxon>Flavobacteriia</taxon>
        <taxon>Flavobacteriales</taxon>
        <taxon>Flavobacteriaceae</taxon>
        <taxon>Flavobacterium</taxon>
    </lineage>
</organism>
<accession>A0ABY9RAC8</accession>
<keyword evidence="2" id="KW-1185">Reference proteome</keyword>
<dbReference type="EMBL" id="CP133721">
    <property type="protein sequence ID" value="WMW77290.1"/>
    <property type="molecule type" value="Genomic_DNA"/>
</dbReference>